<dbReference type="InterPro" id="IPR050626">
    <property type="entry name" value="Peptidase_M16"/>
</dbReference>
<evidence type="ECO:0000256" key="1">
    <source>
        <dbReference type="ARBA" id="ARBA00007261"/>
    </source>
</evidence>
<dbReference type="InterPro" id="IPR011765">
    <property type="entry name" value="Pept_M16_N"/>
</dbReference>
<dbReference type="AlphaFoldDB" id="A0A2N1IRG3"/>
<dbReference type="GO" id="GO:0008237">
    <property type="term" value="F:metallopeptidase activity"/>
    <property type="evidence" value="ECO:0007669"/>
    <property type="project" value="UniProtKB-KW"/>
</dbReference>
<dbReference type="GO" id="GO:0006508">
    <property type="term" value="P:proteolysis"/>
    <property type="evidence" value="ECO:0007669"/>
    <property type="project" value="UniProtKB-KW"/>
</dbReference>
<evidence type="ECO:0000256" key="5">
    <source>
        <dbReference type="ARBA" id="ARBA00023049"/>
    </source>
</evidence>
<dbReference type="Gene3D" id="3.30.830.10">
    <property type="entry name" value="Metalloenzyme, LuxS/M16 peptidase-like"/>
    <property type="match status" value="2"/>
</dbReference>
<evidence type="ECO:0000256" key="2">
    <source>
        <dbReference type="ARBA" id="ARBA00022670"/>
    </source>
</evidence>
<dbReference type="SUPFAM" id="SSF63411">
    <property type="entry name" value="LuxS/MPP-like metallohydrolase"/>
    <property type="match status" value="2"/>
</dbReference>
<dbReference type="PANTHER" id="PTHR43690:SF17">
    <property type="entry name" value="PROTEIN YHJJ"/>
    <property type="match status" value="1"/>
</dbReference>
<dbReference type="InterPro" id="IPR011249">
    <property type="entry name" value="Metalloenz_LuxS/M16"/>
</dbReference>
<dbReference type="PANTHER" id="PTHR43690">
    <property type="entry name" value="NARDILYSIN"/>
    <property type="match status" value="1"/>
</dbReference>
<proteinExistence type="inferred from homology"/>
<accession>A0A2N1IRG3</accession>
<evidence type="ECO:0000259" key="7">
    <source>
        <dbReference type="Pfam" id="PF05193"/>
    </source>
</evidence>
<evidence type="ECO:0000256" key="3">
    <source>
        <dbReference type="ARBA" id="ARBA00022801"/>
    </source>
</evidence>
<feature type="domain" description="Peptidase M16 C-terminal" evidence="7">
    <location>
        <begin position="178"/>
        <end position="361"/>
    </location>
</feature>
<comment type="caution">
    <text evidence="8">The sequence shown here is derived from an EMBL/GenBank/DDBJ whole genome shotgun (WGS) entry which is preliminary data.</text>
</comment>
<evidence type="ECO:0000259" key="6">
    <source>
        <dbReference type="Pfam" id="PF00675"/>
    </source>
</evidence>
<name>A0A2N1IRG3_9PSED</name>
<feature type="domain" description="Peptidase M16 N-terminal" evidence="6">
    <location>
        <begin position="25"/>
        <end position="156"/>
    </location>
</feature>
<gene>
    <name evidence="8" type="ORF">CXB65_14855</name>
</gene>
<protein>
    <submittedName>
        <fullName evidence="8">Insulinase family protein</fullName>
    </submittedName>
</protein>
<evidence type="ECO:0000313" key="9">
    <source>
        <dbReference type="Proteomes" id="UP000233399"/>
    </source>
</evidence>
<keyword evidence="3" id="KW-0378">Hydrolase</keyword>
<dbReference type="InterPro" id="IPR007863">
    <property type="entry name" value="Peptidase_M16_C"/>
</dbReference>
<reference evidence="8 9" key="1">
    <citation type="submission" date="2017-12" db="EMBL/GenBank/DDBJ databases">
        <title>Isolation and characterization of an aerobic denitrifying Pseudomonas monteilii CY06 from aquaculture ponds.</title>
        <authorList>
            <person name="Ma Q."/>
            <person name="Cai Y."/>
            <person name="He Z."/>
        </authorList>
    </citation>
    <scope>NUCLEOTIDE SEQUENCE [LARGE SCALE GENOMIC DNA]</scope>
    <source>
        <strain evidence="8 9">CY06</strain>
    </source>
</reference>
<evidence type="ECO:0000313" key="8">
    <source>
        <dbReference type="EMBL" id="PKI22154.1"/>
    </source>
</evidence>
<dbReference type="Pfam" id="PF05193">
    <property type="entry name" value="Peptidase_M16_C"/>
    <property type="match status" value="1"/>
</dbReference>
<dbReference type="RefSeq" id="WP_084850202.1">
    <property type="nucleotide sequence ID" value="NZ_PJCG01000022.1"/>
</dbReference>
<organism evidence="8 9">
    <name type="scientific">Pseudomonas monteilii</name>
    <dbReference type="NCBI Taxonomy" id="76759"/>
    <lineage>
        <taxon>Bacteria</taxon>
        <taxon>Pseudomonadati</taxon>
        <taxon>Pseudomonadota</taxon>
        <taxon>Gammaproteobacteria</taxon>
        <taxon>Pseudomonadales</taxon>
        <taxon>Pseudomonadaceae</taxon>
        <taxon>Pseudomonas</taxon>
    </lineage>
</organism>
<dbReference type="GO" id="GO:0046872">
    <property type="term" value="F:metal ion binding"/>
    <property type="evidence" value="ECO:0007669"/>
    <property type="project" value="InterPro"/>
</dbReference>
<comment type="similarity">
    <text evidence="1">Belongs to the peptidase M16 family.</text>
</comment>
<keyword evidence="4" id="KW-0862">Zinc</keyword>
<keyword evidence="5" id="KW-0482">Metalloprotease</keyword>
<dbReference type="EMBL" id="PJCG01000022">
    <property type="protein sequence ID" value="PKI22154.1"/>
    <property type="molecule type" value="Genomic_DNA"/>
</dbReference>
<dbReference type="Pfam" id="PF00675">
    <property type="entry name" value="Peptidase_M16"/>
    <property type="match status" value="1"/>
</dbReference>
<dbReference type="Proteomes" id="UP000233399">
    <property type="component" value="Unassembled WGS sequence"/>
</dbReference>
<evidence type="ECO:0000256" key="4">
    <source>
        <dbReference type="ARBA" id="ARBA00022833"/>
    </source>
</evidence>
<sequence length="433" mass="47744">MAEHPSPPLMASSKGSFTLANGLHVCLREDHRAPLVSVQLWYHVGSSYEPEGHTGLSHALEHLLFEGSSKLAPGQYSTLMTRLGGDPNAFTYSDATVFPLTLPTRHLEIALEAMADVMASATLGDTPFARELAVVMAERREAVDNNPWALALEHHDLLAYGNSGHGTPVIGHMSDLESLTPAAARTWYKTWYHPNNATLAVAGDISLLQLQTLVTRHFAAIPAHRLPMQPLPTGPSSQGRRFQTLRLPGLHNGAIISFKLPSQRTAQSARQAYALRLLPDLLANGYSSILQRRLLLDEPILQYMKATYEPWQRGDSLLTLYAFCSPHVTPETAAERLMQEIEAFRQSAPAKEHLQRAKARLLARLIFERDDIAEQAQTMGKQAACGLPVISLEEEQQAIETVTAEQVGLAAYEFLTDSRAAFTFTHHKESAHD</sequence>
<keyword evidence="2" id="KW-0645">Protease</keyword>